<evidence type="ECO:0000313" key="2">
    <source>
        <dbReference type="EMBL" id="KAA6357041.1"/>
    </source>
</evidence>
<dbReference type="EMBL" id="SNRW01032004">
    <property type="protein sequence ID" value="KAA6357041.1"/>
    <property type="molecule type" value="Genomic_DNA"/>
</dbReference>
<protein>
    <submittedName>
        <fullName evidence="2">Uncharacterized protein</fullName>
    </submittedName>
</protein>
<evidence type="ECO:0000313" key="3">
    <source>
        <dbReference type="Proteomes" id="UP000324800"/>
    </source>
</evidence>
<dbReference type="AlphaFoldDB" id="A0A5J4THK3"/>
<sequence length="168" mass="18671">EQTTKRTFDSPVHLTGLVHRQVQPIVSQDPLSIESGPLPNGTRNGKTYESATLKAPVKKTFSSTDDKYADGERLYGKLAELSGLNEVNLANQYLNLTGRLGEKDKLAQTLLNYRPDIHVVNSLAWFNEKGGKSRKSNFISLKTHTSAVLAQYSCMPRISDSPLIKSFY</sequence>
<feature type="region of interest" description="Disordered" evidence="1">
    <location>
        <begin position="28"/>
        <end position="47"/>
    </location>
</feature>
<proteinExistence type="predicted"/>
<dbReference type="Proteomes" id="UP000324800">
    <property type="component" value="Unassembled WGS sequence"/>
</dbReference>
<evidence type="ECO:0000256" key="1">
    <source>
        <dbReference type="SAM" id="MobiDB-lite"/>
    </source>
</evidence>
<comment type="caution">
    <text evidence="2">The sequence shown here is derived from an EMBL/GenBank/DDBJ whole genome shotgun (WGS) entry which is preliminary data.</text>
</comment>
<organism evidence="2 3">
    <name type="scientific">Streblomastix strix</name>
    <dbReference type="NCBI Taxonomy" id="222440"/>
    <lineage>
        <taxon>Eukaryota</taxon>
        <taxon>Metamonada</taxon>
        <taxon>Preaxostyla</taxon>
        <taxon>Oxymonadida</taxon>
        <taxon>Streblomastigidae</taxon>
        <taxon>Streblomastix</taxon>
    </lineage>
</organism>
<name>A0A5J4THK3_9EUKA</name>
<reference evidence="2 3" key="1">
    <citation type="submission" date="2019-03" db="EMBL/GenBank/DDBJ databases">
        <title>Single cell metagenomics reveals metabolic interactions within the superorganism composed of flagellate Streblomastix strix and complex community of Bacteroidetes bacteria on its surface.</title>
        <authorList>
            <person name="Treitli S.C."/>
            <person name="Kolisko M."/>
            <person name="Husnik F."/>
            <person name="Keeling P."/>
            <person name="Hampl V."/>
        </authorList>
    </citation>
    <scope>NUCLEOTIDE SEQUENCE [LARGE SCALE GENOMIC DNA]</scope>
    <source>
        <strain evidence="2">ST1C</strain>
    </source>
</reference>
<gene>
    <name evidence="2" type="ORF">EZS28_047432</name>
</gene>
<feature type="non-terminal residue" evidence="2">
    <location>
        <position position="1"/>
    </location>
</feature>
<accession>A0A5J4THK3</accession>